<protein>
    <submittedName>
        <fullName evidence="6">Uncharacterized protein</fullName>
    </submittedName>
</protein>
<feature type="region of interest" description="Disordered" evidence="5">
    <location>
        <begin position="1"/>
        <end position="54"/>
    </location>
</feature>
<feature type="compositionally biased region" description="Basic and acidic residues" evidence="5">
    <location>
        <begin position="112"/>
        <end position="135"/>
    </location>
</feature>
<feature type="compositionally biased region" description="Polar residues" evidence="5">
    <location>
        <begin position="1"/>
        <end position="17"/>
    </location>
</feature>
<dbReference type="PROSITE" id="PS51450">
    <property type="entry name" value="LRR"/>
    <property type="match status" value="1"/>
</dbReference>
<feature type="compositionally biased region" description="Basic and acidic residues" evidence="5">
    <location>
        <begin position="277"/>
        <end position="292"/>
    </location>
</feature>
<gene>
    <name evidence="6" type="ORF">R1sor_016008</name>
</gene>
<feature type="region of interest" description="Disordered" evidence="5">
    <location>
        <begin position="109"/>
        <end position="400"/>
    </location>
</feature>
<keyword evidence="4" id="KW-0677">Repeat</keyword>
<evidence type="ECO:0000313" key="6">
    <source>
        <dbReference type="EMBL" id="KAL3689699.1"/>
    </source>
</evidence>
<comment type="subcellular location">
    <subcellularLocation>
        <location evidence="1">Cytoplasm</location>
    </subcellularLocation>
</comment>
<dbReference type="SUPFAM" id="SSF52058">
    <property type="entry name" value="L domain-like"/>
    <property type="match status" value="1"/>
</dbReference>
<comment type="caution">
    <text evidence="6">The sequence shown here is derived from an EMBL/GenBank/DDBJ whole genome shotgun (WGS) entry which is preliminary data.</text>
</comment>
<name>A0ABD3HGX7_9MARC</name>
<feature type="compositionally biased region" description="Low complexity" evidence="5">
    <location>
        <begin position="533"/>
        <end position="557"/>
    </location>
</feature>
<dbReference type="AlphaFoldDB" id="A0ABD3HGX7"/>
<evidence type="ECO:0000256" key="1">
    <source>
        <dbReference type="ARBA" id="ARBA00004496"/>
    </source>
</evidence>
<feature type="compositionally biased region" description="Polar residues" evidence="5">
    <location>
        <begin position="588"/>
        <end position="604"/>
    </location>
</feature>
<reference evidence="6 7" key="1">
    <citation type="submission" date="2024-09" db="EMBL/GenBank/DDBJ databases">
        <title>Chromosome-scale assembly of Riccia sorocarpa.</title>
        <authorList>
            <person name="Paukszto L."/>
        </authorList>
    </citation>
    <scope>NUCLEOTIDE SEQUENCE [LARGE SCALE GENOMIC DNA]</scope>
    <source>
        <strain evidence="6">LP-2024</strain>
        <tissue evidence="6">Aerial parts of the thallus</tissue>
    </source>
</reference>
<dbReference type="InterPro" id="IPR001611">
    <property type="entry name" value="Leu-rich_rpt"/>
</dbReference>
<feature type="compositionally biased region" description="Polar residues" evidence="5">
    <location>
        <begin position="383"/>
        <end position="396"/>
    </location>
</feature>
<feature type="region of interest" description="Disordered" evidence="5">
    <location>
        <begin position="574"/>
        <end position="636"/>
    </location>
</feature>
<sequence length="1108" mass="121837">MSENPTENNAAESSFQGKDTPVKRRSVQFEDSPLELGIRSEPTIPDNKLPLPRSSLLKKSRGALDKTTIHETNVEIVNVKKQEFASAKDATSTFDGAVPVYEPLDNSASRALARETLAHNEMQEPQSHEDNHHVAETSAGLEIPNADPEQDEEEETPQSSQPPAAAENVDGNSLEFDNEGENEKVMSKSRRRSTTARRKSMKSSSIFKEITGTIEKKKGPNLPDKLGFGSSEERKALKVEKEKRKSSILVVPKEPEETPKPIGRRKSVAQGVGFGSGDRRKSAFDKDDPAKPKERKRSVLSNNVDEKEPTPGKSRRPSVDARASSSQQSASQTLIPQELRHTAVEVAQGEMNQASGEQQQSEGENSQQFTESDARKSPPVEGQQESDIPTAASDQSAHAFGAEMEGVTEVVREASAGDSDSSGIEPRMRDRPPSIYSSHPVFSSSQYASRAPSIDTIPLDDNEGLTSTLLAGKVHEPMLRNELESWLSSAINRVDNNLSSSWGDPVLRQSKDSTRHHSIPPARTPRNTMTVQPQSPDLSASSSPSKGSSTRSRRLSGLSLGILAGTISDENKLLPQPHQQQQQQQQQEVGESTGTPRLQVQGSSMAPKETITPRLAPKVLSTPSEASSDLDQETAQEGLKRLQSALEEKAWSQYFAKKSARLILPHSLRKRKMPGESNAGDYLQELHANKASPRRGGRDKILTKDLLCNYGGTEHPEKLRNAGLSSLDIVGVEQTDLQPFQNLHYVDLSVNRVNMNDLWPLSALRKLSLMSNQLGDLGPMHGQFNQLQALDLSYNILDGSAIVHLATLPALETLNLDHNSITEIPETSAESWSFPRLRIFSAAHNFLRSQALVPLSKMTRMEKLLLADNSIQGVPNEINEAALPFPRLELLDLTKNKVADCGKLLPLLRCHSLKQVLLVESPVAKNVACDGANKLLESARPVLVHILRAARAGQEWITELPEPQTTDFEEPNFLVIQQFRKPEVRLFDSWAKEEMAHVFKYTSEMIRKEAGYKHCEVHKGYSSAILPYTDGSQSPVMALFETKEMDHAKSGGSEVASCSIPPSMDEAMESVTIHKNLTENHLRDANAAIVCLQNTLGVPFREVTAATL</sequence>
<feature type="compositionally biased region" description="Polar residues" evidence="5">
    <location>
        <begin position="435"/>
        <end position="447"/>
    </location>
</feature>
<proteinExistence type="predicted"/>
<dbReference type="PANTHER" id="PTHR22710:SF2">
    <property type="entry name" value="X-RAY RADIATION RESISTANCE-ASSOCIATED PROTEIN 1"/>
    <property type="match status" value="1"/>
</dbReference>
<dbReference type="GO" id="GO:0005737">
    <property type="term" value="C:cytoplasm"/>
    <property type="evidence" value="ECO:0007669"/>
    <property type="project" value="UniProtKB-SubCell"/>
</dbReference>
<feature type="compositionally biased region" description="Low complexity" evidence="5">
    <location>
        <begin position="352"/>
        <end position="368"/>
    </location>
</feature>
<evidence type="ECO:0000256" key="4">
    <source>
        <dbReference type="ARBA" id="ARBA00022737"/>
    </source>
</evidence>
<dbReference type="Proteomes" id="UP001633002">
    <property type="component" value="Unassembled WGS sequence"/>
</dbReference>
<dbReference type="InterPro" id="IPR003591">
    <property type="entry name" value="Leu-rich_rpt_typical-subtyp"/>
</dbReference>
<dbReference type="PANTHER" id="PTHR22710">
    <property type="entry name" value="X-RAY RADIATION RESISTANCE ASSOCIATED PROTEIN 1 XRRA1"/>
    <property type="match status" value="1"/>
</dbReference>
<keyword evidence="7" id="KW-1185">Reference proteome</keyword>
<evidence type="ECO:0000256" key="2">
    <source>
        <dbReference type="ARBA" id="ARBA00022490"/>
    </source>
</evidence>
<keyword evidence="2" id="KW-0963">Cytoplasm</keyword>
<organism evidence="6 7">
    <name type="scientific">Riccia sorocarpa</name>
    <dbReference type="NCBI Taxonomy" id="122646"/>
    <lineage>
        <taxon>Eukaryota</taxon>
        <taxon>Viridiplantae</taxon>
        <taxon>Streptophyta</taxon>
        <taxon>Embryophyta</taxon>
        <taxon>Marchantiophyta</taxon>
        <taxon>Marchantiopsida</taxon>
        <taxon>Marchantiidae</taxon>
        <taxon>Marchantiales</taxon>
        <taxon>Ricciaceae</taxon>
        <taxon>Riccia</taxon>
    </lineage>
</organism>
<dbReference type="Gene3D" id="3.80.10.10">
    <property type="entry name" value="Ribonuclease Inhibitor"/>
    <property type="match status" value="2"/>
</dbReference>
<feature type="compositionally biased region" description="Basic residues" evidence="5">
    <location>
        <begin position="187"/>
        <end position="201"/>
    </location>
</feature>
<evidence type="ECO:0000256" key="5">
    <source>
        <dbReference type="SAM" id="MobiDB-lite"/>
    </source>
</evidence>
<dbReference type="InterPro" id="IPR032675">
    <property type="entry name" value="LRR_dom_sf"/>
</dbReference>
<feature type="region of interest" description="Disordered" evidence="5">
    <location>
        <begin position="497"/>
        <end position="557"/>
    </location>
</feature>
<evidence type="ECO:0000256" key="3">
    <source>
        <dbReference type="ARBA" id="ARBA00022614"/>
    </source>
</evidence>
<feature type="compositionally biased region" description="Low complexity" evidence="5">
    <location>
        <begin position="321"/>
        <end position="332"/>
    </location>
</feature>
<dbReference type="EMBL" id="JBJQOH010000004">
    <property type="protein sequence ID" value="KAL3689699.1"/>
    <property type="molecule type" value="Genomic_DNA"/>
</dbReference>
<feature type="region of interest" description="Disordered" evidence="5">
    <location>
        <begin position="414"/>
        <end position="447"/>
    </location>
</feature>
<keyword evidence="3" id="KW-0433">Leucine-rich repeat</keyword>
<feature type="compositionally biased region" description="Basic and acidic residues" evidence="5">
    <location>
        <begin position="231"/>
        <end position="245"/>
    </location>
</feature>
<dbReference type="SMART" id="SM00369">
    <property type="entry name" value="LRR_TYP"/>
    <property type="match status" value="3"/>
</dbReference>
<accession>A0ABD3HGX7</accession>
<evidence type="ECO:0000313" key="7">
    <source>
        <dbReference type="Proteomes" id="UP001633002"/>
    </source>
</evidence>